<dbReference type="InterPro" id="IPR016181">
    <property type="entry name" value="Acyl_CoA_acyltransferase"/>
</dbReference>
<organism evidence="2 3">
    <name type="scientific">Actinocatenispora comari</name>
    <dbReference type="NCBI Taxonomy" id="2807577"/>
    <lineage>
        <taxon>Bacteria</taxon>
        <taxon>Bacillati</taxon>
        <taxon>Actinomycetota</taxon>
        <taxon>Actinomycetes</taxon>
        <taxon>Micromonosporales</taxon>
        <taxon>Micromonosporaceae</taxon>
        <taxon>Actinocatenispora</taxon>
    </lineage>
</organism>
<dbReference type="PANTHER" id="PTHR43792">
    <property type="entry name" value="GNAT FAMILY, PUTATIVE (AFU_ORTHOLOGUE AFUA_3G00765)-RELATED-RELATED"/>
    <property type="match status" value="1"/>
</dbReference>
<evidence type="ECO:0000313" key="3">
    <source>
        <dbReference type="Proteomes" id="UP000614996"/>
    </source>
</evidence>
<name>A0A8J4A7F7_9ACTN</name>
<dbReference type="RefSeq" id="WP_207123913.1">
    <property type="nucleotide sequence ID" value="NZ_BOPO01000020.1"/>
</dbReference>
<dbReference type="Pfam" id="PF13302">
    <property type="entry name" value="Acetyltransf_3"/>
    <property type="match status" value="1"/>
</dbReference>
<sequence length="178" mass="19782">MIDTVRLRLRRPRRGDVDAVFAYRSRAEVARHLRAGPWSREKTERELTRYATAAFGTFGDELVLLAETRDGGAVVGEVGLRWPDATGAAEVGYVFNPEFGGQGFATEAVRGVVSAAFERWAVAQVIAITDAANRDSRRLCERIGMHLAATSVSTDGRRVDECTYVLSRDRYDEAQRSR</sequence>
<evidence type="ECO:0000259" key="1">
    <source>
        <dbReference type="PROSITE" id="PS51186"/>
    </source>
</evidence>
<evidence type="ECO:0000313" key="2">
    <source>
        <dbReference type="EMBL" id="GIL26221.1"/>
    </source>
</evidence>
<dbReference type="EMBL" id="BOPO01000020">
    <property type="protein sequence ID" value="GIL26221.1"/>
    <property type="molecule type" value="Genomic_DNA"/>
</dbReference>
<dbReference type="GO" id="GO:0016747">
    <property type="term" value="F:acyltransferase activity, transferring groups other than amino-acyl groups"/>
    <property type="evidence" value="ECO:0007669"/>
    <property type="project" value="InterPro"/>
</dbReference>
<keyword evidence="3" id="KW-1185">Reference proteome</keyword>
<proteinExistence type="predicted"/>
<dbReference type="PROSITE" id="PS51186">
    <property type="entry name" value="GNAT"/>
    <property type="match status" value="1"/>
</dbReference>
<comment type="caution">
    <text evidence="2">The sequence shown here is derived from an EMBL/GenBank/DDBJ whole genome shotgun (WGS) entry which is preliminary data.</text>
</comment>
<dbReference type="AlphaFoldDB" id="A0A8J4A7F7"/>
<gene>
    <name evidence="2" type="ORF">NUM_14750</name>
</gene>
<dbReference type="InterPro" id="IPR000182">
    <property type="entry name" value="GNAT_dom"/>
</dbReference>
<dbReference type="Proteomes" id="UP000614996">
    <property type="component" value="Unassembled WGS sequence"/>
</dbReference>
<dbReference type="PANTHER" id="PTHR43792:SF1">
    <property type="entry name" value="N-ACETYLTRANSFERASE DOMAIN-CONTAINING PROTEIN"/>
    <property type="match status" value="1"/>
</dbReference>
<feature type="domain" description="N-acetyltransferase" evidence="1">
    <location>
        <begin position="7"/>
        <end position="171"/>
    </location>
</feature>
<dbReference type="Gene3D" id="3.40.630.30">
    <property type="match status" value="1"/>
</dbReference>
<reference evidence="3" key="1">
    <citation type="journal article" date="2021" name="Int. J. Syst. Evol. Microbiol.">
        <title>Actinocatenispora comari sp. nov., an endophytic actinomycete isolated from aerial parts of Comarum salesowianum.</title>
        <authorList>
            <person name="Oyunbileg N."/>
            <person name="Iizaka Y."/>
            <person name="Hamada M."/>
            <person name="Davaapurev B.O."/>
            <person name="Fukumoto A."/>
            <person name="Tsetseg B."/>
            <person name="Kato F."/>
            <person name="Tamura T."/>
            <person name="Batkhuu J."/>
            <person name="Anzai Y."/>
        </authorList>
    </citation>
    <scope>NUCLEOTIDE SEQUENCE [LARGE SCALE GENOMIC DNA]</scope>
    <source>
        <strain evidence="3">NUM-2625</strain>
    </source>
</reference>
<dbReference type="SUPFAM" id="SSF55729">
    <property type="entry name" value="Acyl-CoA N-acyltransferases (Nat)"/>
    <property type="match status" value="1"/>
</dbReference>
<accession>A0A8J4A7F7</accession>
<protein>
    <submittedName>
        <fullName evidence="2">Acetyltransferase</fullName>
    </submittedName>
</protein>
<dbReference type="InterPro" id="IPR051531">
    <property type="entry name" value="N-acetyltransferase"/>
</dbReference>